<dbReference type="RefSeq" id="WP_112635519.1">
    <property type="nucleotide sequence ID" value="NZ_QMEV01000108.1"/>
</dbReference>
<organism evidence="1 2">
    <name type="scientific">Mycobacterium colombiense</name>
    <dbReference type="NCBI Taxonomy" id="339268"/>
    <lineage>
        <taxon>Bacteria</taxon>
        <taxon>Bacillati</taxon>
        <taxon>Actinomycetota</taxon>
        <taxon>Actinomycetes</taxon>
        <taxon>Mycobacteriales</taxon>
        <taxon>Mycobacteriaceae</taxon>
        <taxon>Mycobacterium</taxon>
        <taxon>Mycobacterium avium complex (MAC)</taxon>
    </lineage>
</organism>
<protein>
    <recommendedName>
        <fullName evidence="3">DUF2971 domain-containing protein</fullName>
    </recommendedName>
</protein>
<gene>
    <name evidence="1" type="ORF">DQP57_25335</name>
</gene>
<accession>A0A329L9K0</accession>
<dbReference type="Pfam" id="PF11185">
    <property type="entry name" value="DUF2971"/>
    <property type="match status" value="1"/>
</dbReference>
<dbReference type="InterPro" id="IPR021352">
    <property type="entry name" value="DUF2971"/>
</dbReference>
<sequence>MSDNMFKEDAAEHKVLYHYTDAGGLAAIVQQGLLRATDIRFLNDPLELRYAWEALLAALETAKAEKPEYSEAYDAALQAISMTNAIDPDAIEDRIFSTSFSENGDELGQWRSYADDAKGVALGFDKENITMLKVPYYYHTEHGQLVQMTAIEGGTNKQVPFTWGAFTQQVQYGDEARQRAIEAVLYQVEQSCGKNGEGRLSTRLFNVINQIPVWLSMLALVKKTTYQSEQEWRLTIAEHFGSSSLSIKNALSNVEEFKWAAQGPLQTVDVKFRPGGLAGFKPYTEIPFERSALVKVVIGPNVESRDKAVSTAKRLLQRYGYWHTEVVASEHEYRV</sequence>
<dbReference type="AlphaFoldDB" id="A0A329L9K0"/>
<dbReference type="EMBL" id="QMEV01000108">
    <property type="protein sequence ID" value="RAV03292.1"/>
    <property type="molecule type" value="Genomic_DNA"/>
</dbReference>
<comment type="caution">
    <text evidence="1">The sequence shown here is derived from an EMBL/GenBank/DDBJ whole genome shotgun (WGS) entry which is preliminary data.</text>
</comment>
<reference evidence="1 2" key="1">
    <citation type="submission" date="2018-06" db="EMBL/GenBank/DDBJ databases">
        <title>NTM in soil in Japan.</title>
        <authorList>
            <person name="Ohya K."/>
        </authorList>
    </citation>
    <scope>NUCLEOTIDE SEQUENCE [LARGE SCALE GENOMIC DNA]</scope>
    <source>
        <strain evidence="1 2">GF28</strain>
    </source>
</reference>
<evidence type="ECO:0000313" key="2">
    <source>
        <dbReference type="Proteomes" id="UP000250915"/>
    </source>
</evidence>
<dbReference type="OrthoDB" id="1095921at2"/>
<evidence type="ECO:0000313" key="1">
    <source>
        <dbReference type="EMBL" id="RAV03292.1"/>
    </source>
</evidence>
<evidence type="ECO:0008006" key="3">
    <source>
        <dbReference type="Google" id="ProtNLM"/>
    </source>
</evidence>
<proteinExistence type="predicted"/>
<name>A0A329L9K0_9MYCO</name>
<dbReference type="Proteomes" id="UP000250915">
    <property type="component" value="Unassembled WGS sequence"/>
</dbReference>